<reference evidence="1 2" key="1">
    <citation type="submission" date="2019-03" db="EMBL/GenBank/DDBJ databases">
        <title>Single cell metagenomics reveals metabolic interactions within the superorganism composed of flagellate Streblomastix strix and complex community of Bacteroidetes bacteria on its surface.</title>
        <authorList>
            <person name="Treitli S.C."/>
            <person name="Kolisko M."/>
            <person name="Husnik F."/>
            <person name="Keeling P."/>
            <person name="Hampl V."/>
        </authorList>
    </citation>
    <scope>NUCLEOTIDE SEQUENCE [LARGE SCALE GENOMIC DNA]</scope>
    <source>
        <strain evidence="1">ST1C</strain>
    </source>
</reference>
<gene>
    <name evidence="1" type="ORF">EZS28_025868</name>
</gene>
<evidence type="ECO:0000313" key="2">
    <source>
        <dbReference type="Proteomes" id="UP000324800"/>
    </source>
</evidence>
<comment type="caution">
    <text evidence="1">The sequence shown here is derived from an EMBL/GenBank/DDBJ whole genome shotgun (WGS) entry which is preliminary data.</text>
</comment>
<sequence>MSVIPVAVYTVAAISLPDLRELGQKRASVALVDYCVSASLAKSTRAAVIAFGGTSSGVAIVYSGSSGSIFKFWRNAFTNVGCGCAATCSGFSGTNFAQFDVQYESLFEGHLLAKLDLRYILFLQFLKWPPNCKHCLGNGQKNHFKQLMSITQQM</sequence>
<proteinExistence type="predicted"/>
<dbReference type="AlphaFoldDB" id="A0A5J4V7I9"/>
<name>A0A5J4V7I9_9EUKA</name>
<organism evidence="1 2">
    <name type="scientific">Streblomastix strix</name>
    <dbReference type="NCBI Taxonomy" id="222440"/>
    <lineage>
        <taxon>Eukaryota</taxon>
        <taxon>Metamonada</taxon>
        <taxon>Preaxostyla</taxon>
        <taxon>Oxymonadida</taxon>
        <taxon>Streblomastigidae</taxon>
        <taxon>Streblomastix</taxon>
    </lineage>
</organism>
<dbReference type="Proteomes" id="UP000324800">
    <property type="component" value="Unassembled WGS sequence"/>
</dbReference>
<dbReference type="EMBL" id="SNRW01009036">
    <property type="protein sequence ID" value="KAA6378608.1"/>
    <property type="molecule type" value="Genomic_DNA"/>
</dbReference>
<accession>A0A5J4V7I9</accession>
<evidence type="ECO:0000313" key="1">
    <source>
        <dbReference type="EMBL" id="KAA6378608.1"/>
    </source>
</evidence>
<protein>
    <submittedName>
        <fullName evidence="1">Uncharacterized protein</fullName>
    </submittedName>
</protein>